<evidence type="ECO:0000256" key="7">
    <source>
        <dbReference type="ARBA" id="ARBA00023065"/>
    </source>
</evidence>
<feature type="transmembrane region" description="Helical" evidence="9">
    <location>
        <begin position="66"/>
        <end position="90"/>
    </location>
</feature>
<feature type="transmembrane region" description="Helical" evidence="9">
    <location>
        <begin position="258"/>
        <end position="276"/>
    </location>
</feature>
<evidence type="ECO:0000256" key="4">
    <source>
        <dbReference type="ARBA" id="ARBA00022692"/>
    </source>
</evidence>
<keyword evidence="2 9" id="KW-1003">Cell membrane</keyword>
<comment type="caution">
    <text evidence="10">The sequence shown here is derived from an EMBL/GenBank/DDBJ whole genome shotgun (WGS) entry which is preliminary data.</text>
</comment>
<gene>
    <name evidence="9 10" type="primary">kdpA</name>
    <name evidence="10" type="ORF">FJA49_05370</name>
</gene>
<reference evidence="10 11" key="1">
    <citation type="submission" date="2019-06" db="EMBL/GenBank/DDBJ databases">
        <title>Flavobacterium sp. MaA-Y11 from geoumgang.</title>
        <authorList>
            <person name="Jeong S."/>
        </authorList>
    </citation>
    <scope>NUCLEOTIDE SEQUENCE [LARGE SCALE GENOMIC DNA]</scope>
    <source>
        <strain evidence="10 11">MaA-Y11</strain>
    </source>
</reference>
<evidence type="ECO:0000256" key="2">
    <source>
        <dbReference type="ARBA" id="ARBA00022475"/>
    </source>
</evidence>
<keyword evidence="8 9" id="KW-0472">Membrane</keyword>
<evidence type="ECO:0000256" key="9">
    <source>
        <dbReference type="HAMAP-Rule" id="MF_00275"/>
    </source>
</evidence>
<dbReference type="GO" id="GO:0005886">
    <property type="term" value="C:plasma membrane"/>
    <property type="evidence" value="ECO:0007669"/>
    <property type="project" value="UniProtKB-SubCell"/>
</dbReference>
<evidence type="ECO:0000256" key="6">
    <source>
        <dbReference type="ARBA" id="ARBA00022989"/>
    </source>
</evidence>
<dbReference type="HAMAP" id="MF_00275">
    <property type="entry name" value="KdpA"/>
    <property type="match status" value="1"/>
</dbReference>
<feature type="transmembrane region" description="Helical" evidence="9">
    <location>
        <begin position="483"/>
        <end position="511"/>
    </location>
</feature>
<feature type="transmembrane region" description="Helical" evidence="9">
    <location>
        <begin position="283"/>
        <end position="302"/>
    </location>
</feature>
<dbReference type="InterPro" id="IPR004623">
    <property type="entry name" value="KdpA"/>
</dbReference>
<feature type="transmembrane region" description="Helical" evidence="9">
    <location>
        <begin position="418"/>
        <end position="440"/>
    </location>
</feature>
<dbReference type="Proteomes" id="UP000319175">
    <property type="component" value="Unassembled WGS sequence"/>
</dbReference>
<keyword evidence="3 9" id="KW-0633">Potassium transport</keyword>
<comment type="subunit">
    <text evidence="9">The system is composed of three essential subunits: KdpA, KdpB and KdpC.</text>
</comment>
<comment type="subcellular location">
    <subcellularLocation>
        <location evidence="9">Cell membrane</location>
        <topology evidence="9">Multi-pass membrane protein</topology>
    </subcellularLocation>
</comment>
<name>A0A501QGU1_9FLAO</name>
<evidence type="ECO:0000256" key="8">
    <source>
        <dbReference type="ARBA" id="ARBA00023136"/>
    </source>
</evidence>
<dbReference type="OrthoDB" id="9763796at2"/>
<protein>
    <recommendedName>
        <fullName evidence="9">Potassium-transporting ATPase potassium-binding subunit</fullName>
    </recommendedName>
    <alternativeName>
        <fullName evidence="9">ATP phosphohydrolase [potassium-transporting] A chain</fullName>
    </alternativeName>
    <alternativeName>
        <fullName evidence="9">Potassium-binding and translocating subunit A</fullName>
    </alternativeName>
    <alternativeName>
        <fullName evidence="9">Potassium-translocating ATPase A chain</fullName>
    </alternativeName>
</protein>
<keyword evidence="4 9" id="KW-0812">Transmembrane</keyword>
<feature type="transmembrane region" description="Helical" evidence="9">
    <location>
        <begin position="175"/>
        <end position="193"/>
    </location>
</feature>
<keyword evidence="7 9" id="KW-0406">Ion transport</keyword>
<dbReference type="PANTHER" id="PTHR30607:SF2">
    <property type="entry name" value="POTASSIUM-TRANSPORTING ATPASE POTASSIUM-BINDING SUBUNIT"/>
    <property type="match status" value="1"/>
</dbReference>
<feature type="transmembrane region" description="Helical" evidence="9">
    <location>
        <begin position="532"/>
        <end position="556"/>
    </location>
</feature>
<proteinExistence type="inferred from homology"/>
<evidence type="ECO:0000313" key="10">
    <source>
        <dbReference type="EMBL" id="TPD71331.1"/>
    </source>
</evidence>
<dbReference type="AlphaFoldDB" id="A0A501QGU1"/>
<dbReference type="PIRSF" id="PIRSF001294">
    <property type="entry name" value="K_ATPaseA"/>
    <property type="match status" value="1"/>
</dbReference>
<comment type="similarity">
    <text evidence="9">Belongs to the KdpA family.</text>
</comment>
<keyword evidence="6 9" id="KW-1133">Transmembrane helix</keyword>
<accession>A0A501QGU1</accession>
<dbReference type="GO" id="GO:0030955">
    <property type="term" value="F:potassium ion binding"/>
    <property type="evidence" value="ECO:0007669"/>
    <property type="project" value="UniProtKB-UniRule"/>
</dbReference>
<keyword evidence="1 9" id="KW-0813">Transport</keyword>
<organism evidence="10 11">
    <name type="scientific">Flavobacterium microcysteis</name>
    <dbReference type="NCBI Taxonomy" id="2596891"/>
    <lineage>
        <taxon>Bacteria</taxon>
        <taxon>Pseudomonadati</taxon>
        <taxon>Bacteroidota</taxon>
        <taxon>Flavobacteriia</taxon>
        <taxon>Flavobacteriales</taxon>
        <taxon>Flavobacteriaceae</taxon>
        <taxon>Flavobacterium</taxon>
    </lineage>
</organism>
<feature type="transmembrane region" description="Helical" evidence="9">
    <location>
        <begin position="366"/>
        <end position="398"/>
    </location>
</feature>
<feature type="transmembrane region" description="Helical" evidence="9">
    <location>
        <begin position="133"/>
        <end position="154"/>
    </location>
</feature>
<evidence type="ECO:0000313" key="11">
    <source>
        <dbReference type="Proteomes" id="UP000319175"/>
    </source>
</evidence>
<dbReference type="RefSeq" id="WP_139999627.1">
    <property type="nucleotide sequence ID" value="NZ_VFJE01000051.1"/>
</dbReference>
<keyword evidence="11" id="KW-1185">Reference proteome</keyword>
<dbReference type="PANTHER" id="PTHR30607">
    <property type="entry name" value="POTASSIUM-TRANSPORTING ATPASE A CHAIN"/>
    <property type="match status" value="1"/>
</dbReference>
<dbReference type="EMBL" id="VFJE01000051">
    <property type="protein sequence ID" value="TPD71331.1"/>
    <property type="molecule type" value="Genomic_DNA"/>
</dbReference>
<evidence type="ECO:0000256" key="5">
    <source>
        <dbReference type="ARBA" id="ARBA00022958"/>
    </source>
</evidence>
<keyword evidence="5 9" id="KW-0630">Potassium</keyword>
<comment type="function">
    <text evidence="9">Part of the high-affinity ATP-driven potassium transport (or Kdp) system, which catalyzes the hydrolysis of ATP coupled with the electrogenic transport of potassium into the cytoplasm. This subunit binds the extracellular potassium ions and delivers the ions to the membrane domain of KdpB through an intramembrane tunnel.</text>
</comment>
<dbReference type="NCBIfam" id="TIGR00680">
    <property type="entry name" value="kdpA"/>
    <property type="match status" value="1"/>
</dbReference>
<sequence length="562" mass="60733">MNTEIIGIIAMFVLTLILAIPLGKYISKVYSGQKTFLDPVFLPIEKLFYKISGIDSKKEMNWKQHMVALVAINVVWFVLGMIILLCQGSLPLNPDNNPSMTPDLAFNTIISFLVNCNLQHYSGETGVSYLSQLFLMFLQFVSAGIGLAAAAVLFNALKERTTETLGNFYNYFIKSCTRILLPISVIVATILLFNGTPMTFEGKQAMTTLQGDSVEVSTGPAAAFTAIKHVGTNGGGFFGTNSAHPLENPNYLTNIVEMIAQMIIPFAMVFALGFYLNRRKLSWMIFGVMTVGFLALTIPTVVTEMNGNPALTQMGIDTTSGATEGKEVRFGAAASGYWSIATTVISTGSVNSMHDSAMPLSGMNQLLAMMINCFYGGCGVGILNFYIFIILAVFISGLMVGRTPEFLGKKIEAREMKIAMIIALLHPFLILVGVALSTAFPEQGASTLNNPGFHGFSEILYEFTSSAANNGSGFEGLGDNNPWWNITTGIVLLLSRFLPIIGPVAIAGILASKKHIPESAGTLKTDTSTFGLMVFAVIFIIAALSFFPSLTLGPIAEYFTLY</sequence>
<feature type="transmembrane region" description="Helical" evidence="9">
    <location>
        <begin position="6"/>
        <end position="26"/>
    </location>
</feature>
<evidence type="ECO:0000256" key="3">
    <source>
        <dbReference type="ARBA" id="ARBA00022538"/>
    </source>
</evidence>
<dbReference type="GO" id="GO:0008556">
    <property type="term" value="F:P-type potassium transmembrane transporter activity"/>
    <property type="evidence" value="ECO:0007669"/>
    <property type="project" value="InterPro"/>
</dbReference>
<dbReference type="Pfam" id="PF03814">
    <property type="entry name" value="KdpA"/>
    <property type="match status" value="1"/>
</dbReference>
<evidence type="ECO:0000256" key="1">
    <source>
        <dbReference type="ARBA" id="ARBA00022448"/>
    </source>
</evidence>